<proteinExistence type="predicted"/>
<dbReference type="Proteomes" id="UP000239872">
    <property type="component" value="Unassembled WGS sequence"/>
</dbReference>
<organism evidence="1 2">
    <name type="scientific">Flavipsychrobacter stenotrophus</name>
    <dbReference type="NCBI Taxonomy" id="2077091"/>
    <lineage>
        <taxon>Bacteria</taxon>
        <taxon>Pseudomonadati</taxon>
        <taxon>Bacteroidota</taxon>
        <taxon>Chitinophagia</taxon>
        <taxon>Chitinophagales</taxon>
        <taxon>Chitinophagaceae</taxon>
        <taxon>Flavipsychrobacter</taxon>
    </lineage>
</organism>
<comment type="caution">
    <text evidence="1">The sequence shown here is derived from an EMBL/GenBank/DDBJ whole genome shotgun (WGS) entry which is preliminary data.</text>
</comment>
<evidence type="ECO:0000313" key="2">
    <source>
        <dbReference type="Proteomes" id="UP000239872"/>
    </source>
</evidence>
<dbReference type="EMBL" id="PPSL01000004">
    <property type="protein sequence ID" value="PQJ10053.1"/>
    <property type="molecule type" value="Genomic_DNA"/>
</dbReference>
<name>A0A2S7ST08_9BACT</name>
<sequence>MNIIHGFGVHMDIGGIQYTMASMIDNYGDYNRLRLTLGHQFHFGLHKIIGWQKLNDKPSQKGK</sequence>
<gene>
    <name evidence="1" type="ORF">CJD36_015250</name>
</gene>
<dbReference type="AlphaFoldDB" id="A0A2S7ST08"/>
<accession>A0A2S7ST08</accession>
<protein>
    <submittedName>
        <fullName evidence="1">Uncharacterized protein</fullName>
    </submittedName>
</protein>
<reference evidence="1 2" key="1">
    <citation type="submission" date="2018-01" db="EMBL/GenBank/DDBJ databases">
        <title>A novel member of the phylum Bacteroidetes isolated from glacier ice.</title>
        <authorList>
            <person name="Liu Q."/>
            <person name="Xin Y.-H."/>
        </authorList>
    </citation>
    <scope>NUCLEOTIDE SEQUENCE [LARGE SCALE GENOMIC DNA]</scope>
    <source>
        <strain evidence="1 2">RB1R16</strain>
    </source>
</reference>
<evidence type="ECO:0000313" key="1">
    <source>
        <dbReference type="EMBL" id="PQJ10053.1"/>
    </source>
</evidence>
<keyword evidence="2" id="KW-1185">Reference proteome</keyword>